<evidence type="ECO:0000313" key="2">
    <source>
        <dbReference type="EMBL" id="PWA86662.1"/>
    </source>
</evidence>
<evidence type="ECO:0000313" key="3">
    <source>
        <dbReference type="Proteomes" id="UP000245207"/>
    </source>
</evidence>
<dbReference type="InterPro" id="IPR012936">
    <property type="entry name" value="Erv_C"/>
</dbReference>
<organism evidence="2 3">
    <name type="scientific">Artemisia annua</name>
    <name type="common">Sweet wormwood</name>
    <dbReference type="NCBI Taxonomy" id="35608"/>
    <lineage>
        <taxon>Eukaryota</taxon>
        <taxon>Viridiplantae</taxon>
        <taxon>Streptophyta</taxon>
        <taxon>Embryophyta</taxon>
        <taxon>Tracheophyta</taxon>
        <taxon>Spermatophyta</taxon>
        <taxon>Magnoliopsida</taxon>
        <taxon>eudicotyledons</taxon>
        <taxon>Gunneridae</taxon>
        <taxon>Pentapetalae</taxon>
        <taxon>asterids</taxon>
        <taxon>campanulids</taxon>
        <taxon>Asterales</taxon>
        <taxon>Asteraceae</taxon>
        <taxon>Asteroideae</taxon>
        <taxon>Anthemideae</taxon>
        <taxon>Artemisiinae</taxon>
        <taxon>Artemisia</taxon>
    </lineage>
</organism>
<dbReference type="AlphaFoldDB" id="A0A2U1PLR9"/>
<dbReference type="Pfam" id="PF07970">
    <property type="entry name" value="COPIIcoated_ERV"/>
    <property type="match status" value="1"/>
</dbReference>
<proteinExistence type="predicted"/>
<dbReference type="STRING" id="35608.A0A2U1PLR9"/>
<sequence>MGLFSKDGRMAENTGRLCHDVWGCLSKDSICSAIAATANELYKVAKSHGLRGHDFSTVMKHLKSNKKDMKAYEKFSLNQVKAKSQVPIKIHLSDFIRTVYSDMDAGETVEEGRRISQHYQSTCTPKSSISKFPLVTPVVSNNMATTVLRQVTQLFEYDCQDMASGLLLYDLSAITFAIEEERRSFLHFITRLCAVLGGTSTLIGYVD</sequence>
<feature type="domain" description="Endoplasmic reticulum vesicle transporter C-terminal" evidence="1">
    <location>
        <begin position="100"/>
        <end position="207"/>
    </location>
</feature>
<dbReference type="OrthoDB" id="270930at2759"/>
<keyword evidence="3" id="KW-1185">Reference proteome</keyword>
<evidence type="ECO:0000259" key="1">
    <source>
        <dbReference type="Pfam" id="PF07970"/>
    </source>
</evidence>
<protein>
    <recommendedName>
        <fullName evidence="1">Endoplasmic reticulum vesicle transporter C-terminal domain-containing protein</fullName>
    </recommendedName>
</protein>
<gene>
    <name evidence="2" type="ORF">CTI12_AA136850</name>
</gene>
<accession>A0A2U1PLR9</accession>
<dbReference type="EMBL" id="PKPP01000994">
    <property type="protein sequence ID" value="PWA86662.1"/>
    <property type="molecule type" value="Genomic_DNA"/>
</dbReference>
<name>A0A2U1PLR9_ARTAN</name>
<dbReference type="Proteomes" id="UP000245207">
    <property type="component" value="Unassembled WGS sequence"/>
</dbReference>
<comment type="caution">
    <text evidence="2">The sequence shown here is derived from an EMBL/GenBank/DDBJ whole genome shotgun (WGS) entry which is preliminary data.</text>
</comment>
<reference evidence="2 3" key="1">
    <citation type="journal article" date="2018" name="Mol. Plant">
        <title>The genome of Artemisia annua provides insight into the evolution of Asteraceae family and artemisinin biosynthesis.</title>
        <authorList>
            <person name="Shen Q."/>
            <person name="Zhang L."/>
            <person name="Liao Z."/>
            <person name="Wang S."/>
            <person name="Yan T."/>
            <person name="Shi P."/>
            <person name="Liu M."/>
            <person name="Fu X."/>
            <person name="Pan Q."/>
            <person name="Wang Y."/>
            <person name="Lv Z."/>
            <person name="Lu X."/>
            <person name="Zhang F."/>
            <person name="Jiang W."/>
            <person name="Ma Y."/>
            <person name="Chen M."/>
            <person name="Hao X."/>
            <person name="Li L."/>
            <person name="Tang Y."/>
            <person name="Lv G."/>
            <person name="Zhou Y."/>
            <person name="Sun X."/>
            <person name="Brodelius P.E."/>
            <person name="Rose J.K.C."/>
            <person name="Tang K."/>
        </authorList>
    </citation>
    <scope>NUCLEOTIDE SEQUENCE [LARGE SCALE GENOMIC DNA]</scope>
    <source>
        <strain evidence="3">cv. Huhao1</strain>
        <tissue evidence="2">Leaf</tissue>
    </source>
</reference>